<keyword evidence="3" id="KW-1185">Reference proteome</keyword>
<proteinExistence type="predicted"/>
<dbReference type="Proteomes" id="UP000612585">
    <property type="component" value="Unassembled WGS sequence"/>
</dbReference>
<name>A0A8J4E174_9ACTN</name>
<keyword evidence="1" id="KW-0812">Transmembrane</keyword>
<protein>
    <submittedName>
        <fullName evidence="2">Uncharacterized protein</fullName>
    </submittedName>
</protein>
<organism evidence="2 3">
    <name type="scientific">Virgisporangium aurantiacum</name>
    <dbReference type="NCBI Taxonomy" id="175570"/>
    <lineage>
        <taxon>Bacteria</taxon>
        <taxon>Bacillati</taxon>
        <taxon>Actinomycetota</taxon>
        <taxon>Actinomycetes</taxon>
        <taxon>Micromonosporales</taxon>
        <taxon>Micromonosporaceae</taxon>
        <taxon>Virgisporangium</taxon>
    </lineage>
</organism>
<gene>
    <name evidence="2" type="ORF">Vau01_060410</name>
</gene>
<evidence type="ECO:0000313" key="3">
    <source>
        <dbReference type="Proteomes" id="UP000612585"/>
    </source>
</evidence>
<feature type="transmembrane region" description="Helical" evidence="1">
    <location>
        <begin position="61"/>
        <end position="78"/>
    </location>
</feature>
<dbReference type="AlphaFoldDB" id="A0A8J4E174"/>
<dbReference type="EMBL" id="BOPG01000037">
    <property type="protein sequence ID" value="GIJ58525.1"/>
    <property type="molecule type" value="Genomic_DNA"/>
</dbReference>
<feature type="transmembrane region" description="Helical" evidence="1">
    <location>
        <begin position="25"/>
        <end position="49"/>
    </location>
</feature>
<accession>A0A8J4E174</accession>
<keyword evidence="1" id="KW-1133">Transmembrane helix</keyword>
<keyword evidence="1" id="KW-0472">Membrane</keyword>
<evidence type="ECO:0000256" key="1">
    <source>
        <dbReference type="SAM" id="Phobius"/>
    </source>
</evidence>
<reference evidence="2" key="1">
    <citation type="submission" date="2021-01" db="EMBL/GenBank/DDBJ databases">
        <title>Whole genome shotgun sequence of Virgisporangium aurantiacum NBRC 16421.</title>
        <authorList>
            <person name="Komaki H."/>
            <person name="Tamura T."/>
        </authorList>
    </citation>
    <scope>NUCLEOTIDE SEQUENCE</scope>
    <source>
        <strain evidence="2">NBRC 16421</strain>
    </source>
</reference>
<evidence type="ECO:0000313" key="2">
    <source>
        <dbReference type="EMBL" id="GIJ58525.1"/>
    </source>
</evidence>
<comment type="caution">
    <text evidence="2">The sequence shown here is derived from an EMBL/GenBank/DDBJ whole genome shotgun (WGS) entry which is preliminary data.</text>
</comment>
<sequence length="239" mass="25691">MFGFGCMAAVFEGFLDDGPLDYRTFGLVAGLTAVLGSVIVAPLVAIRLARSRTAAPPPRRVVAIVAAGLIAVVLVGAWKGVIVPWAPVASGTEAACPALDRAGLSQAWPDAPRERTRDDVDHNDLGVFSYCSWTVDAETPSQKFVLLNSFVWLYEGTREGTALGWAIREYRDRNDDAVRRRTLGNVGDEGFADDGGDRLTVVARRANVLIQVEIYPSSSDAGRIAQDLVRRMAAGVSTR</sequence>